<dbReference type="InterPro" id="IPR036236">
    <property type="entry name" value="Znf_C2H2_sf"/>
</dbReference>
<dbReference type="Proteomes" id="UP000789375">
    <property type="component" value="Unassembled WGS sequence"/>
</dbReference>
<dbReference type="PANTHER" id="PTHR14003">
    <property type="entry name" value="TRANSCRIPTIONAL REPRESSOR PROTEIN YY"/>
    <property type="match status" value="1"/>
</dbReference>
<dbReference type="PROSITE" id="PS00028">
    <property type="entry name" value="ZINC_FINGER_C2H2_1"/>
    <property type="match status" value="2"/>
</dbReference>
<dbReference type="AlphaFoldDB" id="A0A9N9A4C5"/>
<evidence type="ECO:0000313" key="11">
    <source>
        <dbReference type="Proteomes" id="UP000789375"/>
    </source>
</evidence>
<dbReference type="PANTHER" id="PTHR14003:SF19">
    <property type="entry name" value="YY2 TRANSCRIPTION FACTOR"/>
    <property type="match status" value="1"/>
</dbReference>
<feature type="region of interest" description="Disordered" evidence="8">
    <location>
        <begin position="120"/>
        <end position="179"/>
    </location>
</feature>
<reference evidence="10" key="1">
    <citation type="submission" date="2021-06" db="EMBL/GenBank/DDBJ databases">
        <authorList>
            <person name="Kallberg Y."/>
            <person name="Tangrot J."/>
            <person name="Rosling A."/>
        </authorList>
    </citation>
    <scope>NUCLEOTIDE SEQUENCE</scope>
    <source>
        <strain evidence="10">87-6 pot B 2015</strain>
    </source>
</reference>
<dbReference type="Gene3D" id="3.30.160.60">
    <property type="entry name" value="Classic Zinc Finger"/>
    <property type="match status" value="2"/>
</dbReference>
<feature type="compositionally biased region" description="Basic and acidic residues" evidence="8">
    <location>
        <begin position="152"/>
        <end position="162"/>
    </location>
</feature>
<accession>A0A9N9A4C5</accession>
<dbReference type="PROSITE" id="PS50157">
    <property type="entry name" value="ZINC_FINGER_C2H2_2"/>
    <property type="match status" value="2"/>
</dbReference>
<sequence>MQPTSNSTASTSIKPYLPPIKFLLDSPVEMFNDQQRIPVEHRCPNSYMNTSRKLPTLSLNIPCPKVQLISPVERSVDNNMSGYHHKGNQYQNNLPSLPSISVTIGQIEPALNNNSRNITSVQKHSRPNSIQSLILSPPESPDMVNNPSFDDYEPRQNHEQRRQQQHRPRLVNPPQHPEYHYSSNVVLLTPHYHSQSYARPEHRRYDRAGEYHQGRVVYDHAYTEQQRAYPSSNISPTTLQPAFSPFESRPATTLPRLDVPSPVLNNENVITRRLGTPKVINDHQINLPVAGVTTSNTNNRYQCPYCSKRFSRPSSLRIHTYSHTGEKPFVCTESGCGRKFSVQSNMRRHLRVHRLGRPVKKVRYDGEVEGVKMLNHGPIMRNC</sequence>
<evidence type="ECO:0000256" key="3">
    <source>
        <dbReference type="ARBA" id="ARBA00022737"/>
    </source>
</evidence>
<dbReference type="GO" id="GO:0000981">
    <property type="term" value="F:DNA-binding transcription factor activity, RNA polymerase II-specific"/>
    <property type="evidence" value="ECO:0007669"/>
    <property type="project" value="TreeGrafter"/>
</dbReference>
<keyword evidence="4 7" id="KW-0863">Zinc-finger</keyword>
<protein>
    <submittedName>
        <fullName evidence="10">14057_t:CDS:1</fullName>
    </submittedName>
</protein>
<keyword evidence="3" id="KW-0677">Repeat</keyword>
<feature type="domain" description="C2H2-type" evidence="9">
    <location>
        <begin position="301"/>
        <end position="328"/>
    </location>
</feature>
<organism evidence="10 11">
    <name type="scientific">Funneliformis mosseae</name>
    <name type="common">Endomycorrhizal fungus</name>
    <name type="synonym">Glomus mosseae</name>
    <dbReference type="NCBI Taxonomy" id="27381"/>
    <lineage>
        <taxon>Eukaryota</taxon>
        <taxon>Fungi</taxon>
        <taxon>Fungi incertae sedis</taxon>
        <taxon>Mucoromycota</taxon>
        <taxon>Glomeromycotina</taxon>
        <taxon>Glomeromycetes</taxon>
        <taxon>Glomerales</taxon>
        <taxon>Glomeraceae</taxon>
        <taxon>Funneliformis</taxon>
    </lineage>
</organism>
<dbReference type="GO" id="GO:0031519">
    <property type="term" value="C:PcG protein complex"/>
    <property type="evidence" value="ECO:0007669"/>
    <property type="project" value="TreeGrafter"/>
</dbReference>
<evidence type="ECO:0000313" key="10">
    <source>
        <dbReference type="EMBL" id="CAG8517172.1"/>
    </source>
</evidence>
<evidence type="ECO:0000256" key="5">
    <source>
        <dbReference type="ARBA" id="ARBA00022833"/>
    </source>
</evidence>
<dbReference type="Pfam" id="PF00096">
    <property type="entry name" value="zf-C2H2"/>
    <property type="match status" value="2"/>
</dbReference>
<dbReference type="FunFam" id="3.30.160.60:FF:001102">
    <property type="entry name" value="Transcription factor IIIA"/>
    <property type="match status" value="1"/>
</dbReference>
<dbReference type="GO" id="GO:0008270">
    <property type="term" value="F:zinc ion binding"/>
    <property type="evidence" value="ECO:0007669"/>
    <property type="project" value="UniProtKB-KW"/>
</dbReference>
<feature type="domain" description="C2H2-type" evidence="9">
    <location>
        <begin position="329"/>
        <end position="358"/>
    </location>
</feature>
<proteinExistence type="predicted"/>
<evidence type="ECO:0000256" key="1">
    <source>
        <dbReference type="ARBA" id="ARBA00004123"/>
    </source>
</evidence>
<dbReference type="InterPro" id="IPR013087">
    <property type="entry name" value="Znf_C2H2_type"/>
</dbReference>
<comment type="caution">
    <text evidence="10">The sequence shown here is derived from an EMBL/GenBank/DDBJ whole genome shotgun (WGS) entry which is preliminary data.</text>
</comment>
<gene>
    <name evidence="10" type="ORF">FMOSSE_LOCUS4841</name>
</gene>
<evidence type="ECO:0000256" key="4">
    <source>
        <dbReference type="ARBA" id="ARBA00022771"/>
    </source>
</evidence>
<dbReference type="SMART" id="SM00355">
    <property type="entry name" value="ZnF_C2H2"/>
    <property type="match status" value="2"/>
</dbReference>
<keyword evidence="11" id="KW-1185">Reference proteome</keyword>
<feature type="compositionally biased region" description="Polar residues" evidence="8">
    <location>
        <begin position="120"/>
        <end position="134"/>
    </location>
</feature>
<dbReference type="GO" id="GO:0005667">
    <property type="term" value="C:transcription regulator complex"/>
    <property type="evidence" value="ECO:0007669"/>
    <property type="project" value="TreeGrafter"/>
</dbReference>
<keyword evidence="2" id="KW-0479">Metal-binding</keyword>
<comment type="subcellular location">
    <subcellularLocation>
        <location evidence="1">Nucleus</location>
    </subcellularLocation>
</comment>
<dbReference type="SUPFAM" id="SSF57667">
    <property type="entry name" value="beta-beta-alpha zinc fingers"/>
    <property type="match status" value="1"/>
</dbReference>
<dbReference type="GO" id="GO:0000978">
    <property type="term" value="F:RNA polymerase II cis-regulatory region sequence-specific DNA binding"/>
    <property type="evidence" value="ECO:0007669"/>
    <property type="project" value="TreeGrafter"/>
</dbReference>
<evidence type="ECO:0000259" key="9">
    <source>
        <dbReference type="PROSITE" id="PS50157"/>
    </source>
</evidence>
<evidence type="ECO:0000256" key="8">
    <source>
        <dbReference type="SAM" id="MobiDB-lite"/>
    </source>
</evidence>
<dbReference type="GO" id="GO:0000785">
    <property type="term" value="C:chromatin"/>
    <property type="evidence" value="ECO:0007669"/>
    <property type="project" value="TreeGrafter"/>
</dbReference>
<evidence type="ECO:0000256" key="6">
    <source>
        <dbReference type="ARBA" id="ARBA00023242"/>
    </source>
</evidence>
<name>A0A9N9A4C5_FUNMO</name>
<keyword evidence="5" id="KW-0862">Zinc</keyword>
<evidence type="ECO:0000256" key="7">
    <source>
        <dbReference type="PROSITE-ProRule" id="PRU00042"/>
    </source>
</evidence>
<dbReference type="EMBL" id="CAJVPP010000853">
    <property type="protein sequence ID" value="CAG8517172.1"/>
    <property type="molecule type" value="Genomic_DNA"/>
</dbReference>
<evidence type="ECO:0000256" key="2">
    <source>
        <dbReference type="ARBA" id="ARBA00022723"/>
    </source>
</evidence>
<keyword evidence="6" id="KW-0539">Nucleus</keyword>